<dbReference type="OMA" id="HANWDEA"/>
<dbReference type="HOGENOM" id="CLU_092221_0_0_1"/>
<evidence type="ECO:0000256" key="1">
    <source>
        <dbReference type="SAM" id="MobiDB-lite"/>
    </source>
</evidence>
<evidence type="ECO:0000259" key="2">
    <source>
        <dbReference type="Pfam" id="PF12776"/>
    </source>
</evidence>
<reference evidence="3" key="2">
    <citation type="submission" date="2018-08" db="UniProtKB">
        <authorList>
            <consortium name="EnsemblPlants"/>
        </authorList>
    </citation>
    <scope>IDENTIFICATION</scope>
    <source>
        <strain evidence="3">Yugu1</strain>
    </source>
</reference>
<dbReference type="Proteomes" id="UP000004995">
    <property type="component" value="Unassembled WGS sequence"/>
</dbReference>
<feature type="domain" description="Myb/SANT-like" evidence="2">
    <location>
        <begin position="7"/>
        <end position="99"/>
    </location>
</feature>
<dbReference type="eggNOG" id="ENOG502T2DY">
    <property type="taxonomic scope" value="Eukaryota"/>
</dbReference>
<keyword evidence="4" id="KW-1185">Reference proteome</keyword>
<dbReference type="EMBL" id="AGNK02004354">
    <property type="status" value="NOT_ANNOTATED_CDS"/>
    <property type="molecule type" value="Genomic_DNA"/>
</dbReference>
<dbReference type="EnsemblPlants" id="KQK97315">
    <property type="protein sequence ID" value="KQK97315"/>
    <property type="gene ID" value="SETIT_012140mg"/>
</dbReference>
<dbReference type="InParanoid" id="K3YD37"/>
<evidence type="ECO:0000313" key="3">
    <source>
        <dbReference type="EnsemblPlants" id="KQK97315"/>
    </source>
</evidence>
<evidence type="ECO:0000313" key="4">
    <source>
        <dbReference type="Proteomes" id="UP000004995"/>
    </source>
</evidence>
<dbReference type="Pfam" id="PF12776">
    <property type="entry name" value="Myb_DNA-bind_3"/>
    <property type="match status" value="1"/>
</dbReference>
<dbReference type="AlphaFoldDB" id="K3YD37"/>
<dbReference type="STRING" id="4555.K3YD37"/>
<feature type="region of interest" description="Disordered" evidence="1">
    <location>
        <begin position="149"/>
        <end position="195"/>
    </location>
</feature>
<dbReference type="InterPro" id="IPR024752">
    <property type="entry name" value="Myb/SANT-like_dom"/>
</dbReference>
<proteinExistence type="predicted"/>
<sequence length="258" mass="29341">MASNHANWDEATTKTFLDLCIAKKNQLNWSNKCLTKLGWQHVYRNFKQQTGLSYDSKHMQNKLNTMRRSYMHWRDLQVHTGIGRDKNTGGVAADDTFWATNEEETSASADQASNAKPPPFVEEIHMLFGRTTQDRGTLLSAGGVCEPTLATGSEDTQADMSQDPIGSSSVRNMSKRLTREEVVDSPPKKNSGSLEDYKQLSREEEELDLAMRILEEDDIEEGSDLYCMAIFLCKNAMNRRAFTTMKTKEGRLHWIQFN</sequence>
<dbReference type="Gramene" id="KQK97315">
    <property type="protein sequence ID" value="KQK97315"/>
    <property type="gene ID" value="SETIT_012140mg"/>
</dbReference>
<organism evidence="3 4">
    <name type="scientific">Setaria italica</name>
    <name type="common">Foxtail millet</name>
    <name type="synonym">Panicum italicum</name>
    <dbReference type="NCBI Taxonomy" id="4555"/>
    <lineage>
        <taxon>Eukaryota</taxon>
        <taxon>Viridiplantae</taxon>
        <taxon>Streptophyta</taxon>
        <taxon>Embryophyta</taxon>
        <taxon>Tracheophyta</taxon>
        <taxon>Spermatophyta</taxon>
        <taxon>Magnoliopsida</taxon>
        <taxon>Liliopsida</taxon>
        <taxon>Poales</taxon>
        <taxon>Poaceae</taxon>
        <taxon>PACMAD clade</taxon>
        <taxon>Panicoideae</taxon>
        <taxon>Panicodae</taxon>
        <taxon>Paniceae</taxon>
        <taxon>Cenchrinae</taxon>
        <taxon>Setaria</taxon>
    </lineage>
</organism>
<feature type="compositionally biased region" description="Polar residues" evidence="1">
    <location>
        <begin position="150"/>
        <end position="172"/>
    </location>
</feature>
<accession>K3YD37</accession>
<name>K3YD37_SETIT</name>
<dbReference type="PANTHER" id="PTHR47069:SF9">
    <property type="entry name" value="MYB_SANT-LIKE DOMAIN-CONTAINING PROTEIN"/>
    <property type="match status" value="1"/>
</dbReference>
<protein>
    <recommendedName>
        <fullName evidence="2">Myb/SANT-like domain-containing protein</fullName>
    </recommendedName>
</protein>
<dbReference type="PANTHER" id="PTHR47069">
    <property type="match status" value="1"/>
</dbReference>
<reference evidence="4" key="1">
    <citation type="journal article" date="2012" name="Nat. Biotechnol.">
        <title>Reference genome sequence of the model plant Setaria.</title>
        <authorList>
            <person name="Bennetzen J.L."/>
            <person name="Schmutz J."/>
            <person name="Wang H."/>
            <person name="Percifield R."/>
            <person name="Hawkins J."/>
            <person name="Pontaroli A.C."/>
            <person name="Estep M."/>
            <person name="Feng L."/>
            <person name="Vaughn J.N."/>
            <person name="Grimwood J."/>
            <person name="Jenkins J."/>
            <person name="Barry K."/>
            <person name="Lindquist E."/>
            <person name="Hellsten U."/>
            <person name="Deshpande S."/>
            <person name="Wang X."/>
            <person name="Wu X."/>
            <person name="Mitros T."/>
            <person name="Triplett J."/>
            <person name="Yang X."/>
            <person name="Ye C.Y."/>
            <person name="Mauro-Herrera M."/>
            <person name="Wang L."/>
            <person name="Li P."/>
            <person name="Sharma M."/>
            <person name="Sharma R."/>
            <person name="Ronald P.C."/>
            <person name="Panaud O."/>
            <person name="Kellogg E.A."/>
            <person name="Brutnell T.P."/>
            <person name="Doust A.N."/>
            <person name="Tuskan G.A."/>
            <person name="Rokhsar D."/>
            <person name="Devos K.M."/>
        </authorList>
    </citation>
    <scope>NUCLEOTIDE SEQUENCE [LARGE SCALE GENOMIC DNA]</scope>
    <source>
        <strain evidence="4">cv. Yugu1</strain>
    </source>
</reference>